<dbReference type="Gene3D" id="3.40.50.2000">
    <property type="entry name" value="Glycogen Phosphorylase B"/>
    <property type="match status" value="2"/>
</dbReference>
<dbReference type="SUPFAM" id="SSF53756">
    <property type="entry name" value="UDP-Glycosyltransferase/glycogen phosphorylase"/>
    <property type="match status" value="1"/>
</dbReference>
<comment type="caution">
    <text evidence="1">The sequence shown here is derived from an EMBL/GenBank/DDBJ whole genome shotgun (WGS) entry which is preliminary data.</text>
</comment>
<organism evidence="1 2">
    <name type="scientific">Aerococcus urinae</name>
    <dbReference type="NCBI Taxonomy" id="1376"/>
    <lineage>
        <taxon>Bacteria</taxon>
        <taxon>Bacillati</taxon>
        <taxon>Bacillota</taxon>
        <taxon>Bacilli</taxon>
        <taxon>Lactobacillales</taxon>
        <taxon>Aerococcaceae</taxon>
        <taxon>Aerococcus</taxon>
    </lineage>
</organism>
<accession>A0A2I1L4W9</accession>
<reference evidence="1 2" key="1">
    <citation type="submission" date="2018-04" db="EMBL/GenBank/DDBJ databases">
        <title>Aerococcus urinae genomes.</title>
        <authorList>
            <person name="Hilt E."/>
            <person name="Gilbert N.M."/>
            <person name="Thomas-White K."/>
            <person name="Putonti C."/>
            <person name="Lewis A.L."/>
            <person name="Visck K.L."/>
            <person name="Wolfe A.J."/>
        </authorList>
    </citation>
    <scope>NUCLEOTIDE SEQUENCE [LARGE SCALE GENOMIC DNA]</scope>
    <source>
        <strain evidence="1 2">UMB7480</strain>
    </source>
</reference>
<dbReference type="EMBL" id="QMHM01000037">
    <property type="protein sequence ID" value="RAV77225.1"/>
    <property type="molecule type" value="Genomic_DNA"/>
</dbReference>
<evidence type="ECO:0000313" key="1">
    <source>
        <dbReference type="EMBL" id="RAV77225.1"/>
    </source>
</evidence>
<gene>
    <name evidence="1" type="ORF">DBT54_09525</name>
</gene>
<dbReference type="Pfam" id="PF00534">
    <property type="entry name" value="Glycos_transf_1"/>
    <property type="match status" value="1"/>
</dbReference>
<sequence length="392" mass="44894">MKIVHLCLCGPMTDGLTYQENLLTKFHKELGHEVSIVASRYMYEKGKVSIDNRNRYYNSDGVKVIRLDNKFNTNINSKLKIYKGLYNSVDQENPDLIFVHGVQFLDILTIKRYIKNNPRVKLIIDNHADFSNSATNFISKFILHKILWKFMAKLISPYTVKFLGVLPARVEFLQKLYSIPENKTELLLMGADDNLVIKYSSSKVRDNIRKKLGISLNDFVIITGGKIDKAKQQVLTLMKAVNDLNNKDVKLIIFGSIDSDIEDKFFKLANNVSIINVGWVNEEDSYQLFSISDLAVFPGRHSVYWEQVAGIGKPMIVKYWKGTTHIDLGRNVLYLKDDSLVEMKKVLAKVINNDEIYSDMLTSATSNESKKFLYSNIAVQSLKYCKSEVNNE</sequence>
<name>A0A2I1L4W9_9LACT</name>
<dbReference type="RefSeq" id="WP_070598426.1">
    <property type="nucleotide sequence ID" value="NZ_JASODP010000017.1"/>
</dbReference>
<proteinExistence type="predicted"/>
<dbReference type="InterPro" id="IPR001296">
    <property type="entry name" value="Glyco_trans_1"/>
</dbReference>
<evidence type="ECO:0000313" key="2">
    <source>
        <dbReference type="Proteomes" id="UP000251923"/>
    </source>
</evidence>
<dbReference type="Proteomes" id="UP000251923">
    <property type="component" value="Unassembled WGS sequence"/>
</dbReference>
<dbReference type="AlphaFoldDB" id="A0A2I1L4W9"/>
<dbReference type="GeneID" id="86971679"/>
<protein>
    <submittedName>
        <fullName evidence="1">Glycosyltransferase</fullName>
    </submittedName>
</protein>
<dbReference type="GO" id="GO:0016757">
    <property type="term" value="F:glycosyltransferase activity"/>
    <property type="evidence" value="ECO:0007669"/>
    <property type="project" value="InterPro"/>
</dbReference>